<keyword evidence="5 8" id="KW-0560">Oxidoreductase</keyword>
<evidence type="ECO:0000259" key="9">
    <source>
        <dbReference type="Pfam" id="PF08501"/>
    </source>
</evidence>
<feature type="domain" description="SDH C-terminal" evidence="10">
    <location>
        <begin position="253"/>
        <end position="282"/>
    </location>
</feature>
<evidence type="ECO:0000256" key="6">
    <source>
        <dbReference type="ARBA" id="ARBA00023141"/>
    </source>
</evidence>
<comment type="caution">
    <text evidence="11">The sequence shown here is derived from an EMBL/GenBank/DDBJ whole genome shotgun (WGS) entry which is preliminary data.</text>
</comment>
<comment type="catalytic activity">
    <reaction evidence="7 8">
        <text>shikimate + NADP(+) = 3-dehydroshikimate + NADPH + H(+)</text>
        <dbReference type="Rhea" id="RHEA:17737"/>
        <dbReference type="ChEBI" id="CHEBI:15378"/>
        <dbReference type="ChEBI" id="CHEBI:16630"/>
        <dbReference type="ChEBI" id="CHEBI:36208"/>
        <dbReference type="ChEBI" id="CHEBI:57783"/>
        <dbReference type="ChEBI" id="CHEBI:58349"/>
        <dbReference type="EC" id="1.1.1.25"/>
    </reaction>
</comment>
<organism evidence="11 12">
    <name type="scientific">Candidatus Danuiimicrobium aquiferis</name>
    <dbReference type="NCBI Taxonomy" id="1801832"/>
    <lineage>
        <taxon>Bacteria</taxon>
        <taxon>Pseudomonadati</taxon>
        <taxon>Candidatus Omnitrophota</taxon>
        <taxon>Candidatus Danuiimicrobium</taxon>
    </lineage>
</organism>
<feature type="binding site" evidence="8">
    <location>
        <position position="94"/>
    </location>
    <ligand>
        <name>shikimate</name>
        <dbReference type="ChEBI" id="CHEBI:36208"/>
    </ligand>
</feature>
<evidence type="ECO:0000313" key="11">
    <source>
        <dbReference type="EMBL" id="OGW99153.1"/>
    </source>
</evidence>
<dbReference type="GO" id="GO:0009073">
    <property type="term" value="P:aromatic amino acid family biosynthetic process"/>
    <property type="evidence" value="ECO:0007669"/>
    <property type="project" value="UniProtKB-KW"/>
</dbReference>
<feature type="binding site" evidence="8">
    <location>
        <begin position="22"/>
        <end position="24"/>
    </location>
    <ligand>
        <name>shikimate</name>
        <dbReference type="ChEBI" id="CHEBI:36208"/>
    </ligand>
</feature>
<dbReference type="EC" id="1.1.1.25" evidence="2 8"/>
<sequence>MRAIGDKDIQIFGIFGFPLGHTISPAIHNAAFDVYGLKAFYSVFERPPVRFRFLMRNLKSILLNGFNVTVPYKEAVIPYLDRIDPMARKIGAVNTVKKEGGAWVGYNTDYEGFLAGLKQMRFSPKGKTAVILGAGGAARAVSFGLAHQGIRRLVIFDVIEKKAQDIVRAYRRFYPAVEWVIRPMKDEYLEPVLKEADLLVNATPVGLHAGDPLIIKKSFFPKRKILVYDLIYRPRLPRFLKLAKSLGHSVVNGETMLLMQGARAFEIWTEKKAPVQVMRKAMDDVLRAS</sequence>
<dbReference type="InterPro" id="IPR036291">
    <property type="entry name" value="NAD(P)-bd_dom_sf"/>
</dbReference>
<dbReference type="SUPFAM" id="SSF53223">
    <property type="entry name" value="Aminoacid dehydrogenase-like, N-terminal domain"/>
    <property type="match status" value="1"/>
</dbReference>
<dbReference type="PANTHER" id="PTHR21089">
    <property type="entry name" value="SHIKIMATE DEHYDROGENASE"/>
    <property type="match status" value="1"/>
</dbReference>
<feature type="active site" description="Proton acceptor" evidence="8">
    <location>
        <position position="73"/>
    </location>
</feature>
<protein>
    <recommendedName>
        <fullName evidence="2 8">Shikimate dehydrogenase (NADP(+))</fullName>
        <shortName evidence="8">SDH</shortName>
        <ecNumber evidence="2 8">1.1.1.25</ecNumber>
    </recommendedName>
</protein>
<dbReference type="Gene3D" id="3.40.50.10860">
    <property type="entry name" value="Leucine Dehydrogenase, chain A, domain 1"/>
    <property type="match status" value="1"/>
</dbReference>
<dbReference type="InterPro" id="IPR013708">
    <property type="entry name" value="Shikimate_DH-bd_N"/>
</dbReference>
<reference evidence="11 12" key="1">
    <citation type="journal article" date="2016" name="Nat. Commun.">
        <title>Thousands of microbial genomes shed light on interconnected biogeochemical processes in an aquifer system.</title>
        <authorList>
            <person name="Anantharaman K."/>
            <person name="Brown C.T."/>
            <person name="Hug L.A."/>
            <person name="Sharon I."/>
            <person name="Castelle C.J."/>
            <person name="Probst A.J."/>
            <person name="Thomas B.C."/>
            <person name="Singh A."/>
            <person name="Wilkins M.J."/>
            <person name="Karaoz U."/>
            <person name="Brodie E.L."/>
            <person name="Williams K.H."/>
            <person name="Hubbard S.S."/>
            <person name="Banfield J.F."/>
        </authorList>
    </citation>
    <scope>NUCLEOTIDE SEQUENCE [LARGE SCALE GENOMIC DNA]</scope>
</reference>
<accession>A0A1G1L1W0</accession>
<comment type="similarity">
    <text evidence="8">Belongs to the shikimate dehydrogenase family.</text>
</comment>
<evidence type="ECO:0000256" key="3">
    <source>
        <dbReference type="ARBA" id="ARBA00022605"/>
    </source>
</evidence>
<dbReference type="InterPro" id="IPR022893">
    <property type="entry name" value="Shikimate_DH_fam"/>
</dbReference>
<dbReference type="SUPFAM" id="SSF51735">
    <property type="entry name" value="NAD(P)-binding Rossmann-fold domains"/>
    <property type="match status" value="1"/>
</dbReference>
<evidence type="ECO:0000259" key="10">
    <source>
        <dbReference type="Pfam" id="PF18317"/>
    </source>
</evidence>
<dbReference type="EMBL" id="MHFR01000013">
    <property type="protein sequence ID" value="OGW99153.1"/>
    <property type="molecule type" value="Genomic_DNA"/>
</dbReference>
<comment type="caution">
    <text evidence="8">Lacks conserved residue(s) required for the propagation of feature annotation.</text>
</comment>
<keyword evidence="4 8" id="KW-0521">NADP</keyword>
<evidence type="ECO:0000256" key="7">
    <source>
        <dbReference type="ARBA" id="ARBA00049442"/>
    </source>
</evidence>
<dbReference type="InterPro" id="IPR011342">
    <property type="entry name" value="Shikimate_DH"/>
</dbReference>
<dbReference type="Pfam" id="PF18317">
    <property type="entry name" value="SDH_C"/>
    <property type="match status" value="1"/>
</dbReference>
<keyword evidence="3 8" id="KW-0028">Amino-acid biosynthesis</keyword>
<feature type="binding site" evidence="8">
    <location>
        <position position="260"/>
    </location>
    <ligand>
        <name>shikimate</name>
        <dbReference type="ChEBI" id="CHEBI:36208"/>
    </ligand>
</feature>
<dbReference type="Pfam" id="PF08501">
    <property type="entry name" value="Shikimate_dh_N"/>
    <property type="match status" value="1"/>
</dbReference>
<evidence type="ECO:0000256" key="5">
    <source>
        <dbReference type="ARBA" id="ARBA00023002"/>
    </source>
</evidence>
<comment type="subunit">
    <text evidence="8">Homodimer.</text>
</comment>
<dbReference type="GO" id="GO:0019632">
    <property type="term" value="P:shikimate metabolic process"/>
    <property type="evidence" value="ECO:0007669"/>
    <property type="project" value="InterPro"/>
</dbReference>
<feature type="binding site" evidence="8">
    <location>
        <position position="253"/>
    </location>
    <ligand>
        <name>NADP(+)</name>
        <dbReference type="ChEBI" id="CHEBI:58349"/>
    </ligand>
</feature>
<evidence type="ECO:0000313" key="12">
    <source>
        <dbReference type="Proteomes" id="UP000178187"/>
    </source>
</evidence>
<comment type="function">
    <text evidence="8">Involved in the biosynthesis of the chorismate, which leads to the biosynthesis of aromatic amino acids. Catalyzes the reversible NADPH linked reduction of 3-dehydroshikimate (DHSA) to yield shikimate (SA).</text>
</comment>
<dbReference type="InterPro" id="IPR041121">
    <property type="entry name" value="SDH_C"/>
</dbReference>
<feature type="domain" description="Shikimate dehydrogenase substrate binding N-terminal" evidence="9">
    <location>
        <begin position="14"/>
        <end position="96"/>
    </location>
</feature>
<evidence type="ECO:0000256" key="2">
    <source>
        <dbReference type="ARBA" id="ARBA00012962"/>
    </source>
</evidence>
<dbReference type="CDD" id="cd01065">
    <property type="entry name" value="NAD_bind_Shikimate_DH"/>
    <property type="match status" value="1"/>
</dbReference>
<feature type="binding site" evidence="8">
    <location>
        <position position="232"/>
    </location>
    <ligand>
        <name>shikimate</name>
        <dbReference type="ChEBI" id="CHEBI:36208"/>
    </ligand>
</feature>
<name>A0A1G1L1W0_9BACT</name>
<dbReference type="GO" id="GO:0008652">
    <property type="term" value="P:amino acid biosynthetic process"/>
    <property type="evidence" value="ECO:0007669"/>
    <property type="project" value="UniProtKB-KW"/>
</dbReference>
<gene>
    <name evidence="8" type="primary">aroE</name>
    <name evidence="11" type="ORF">A3G33_09995</name>
</gene>
<dbReference type="GO" id="GO:0004764">
    <property type="term" value="F:shikimate 3-dehydrogenase (NADP+) activity"/>
    <property type="evidence" value="ECO:0007669"/>
    <property type="project" value="UniProtKB-UniRule"/>
</dbReference>
<feature type="binding site" evidence="8">
    <location>
        <begin position="133"/>
        <end position="137"/>
    </location>
    <ligand>
        <name>NADP(+)</name>
        <dbReference type="ChEBI" id="CHEBI:58349"/>
    </ligand>
</feature>
<keyword evidence="6 8" id="KW-0057">Aromatic amino acid biosynthesis</keyword>
<dbReference type="GO" id="GO:0009423">
    <property type="term" value="P:chorismate biosynthetic process"/>
    <property type="evidence" value="ECO:0007669"/>
    <property type="project" value="UniProtKB-UniRule"/>
</dbReference>
<dbReference type="UniPathway" id="UPA00053">
    <property type="reaction ID" value="UER00087"/>
</dbReference>
<dbReference type="PANTHER" id="PTHR21089:SF1">
    <property type="entry name" value="BIFUNCTIONAL 3-DEHYDROQUINATE DEHYDRATASE_SHIKIMATE DEHYDROGENASE, CHLOROPLASTIC"/>
    <property type="match status" value="1"/>
</dbReference>
<evidence type="ECO:0000256" key="4">
    <source>
        <dbReference type="ARBA" id="ARBA00022857"/>
    </source>
</evidence>
<feature type="binding site" evidence="8">
    <location>
        <position position="69"/>
    </location>
    <ligand>
        <name>shikimate</name>
        <dbReference type="ChEBI" id="CHEBI:36208"/>
    </ligand>
</feature>
<evidence type="ECO:0000256" key="1">
    <source>
        <dbReference type="ARBA" id="ARBA00004871"/>
    </source>
</evidence>
<dbReference type="HAMAP" id="MF_00222">
    <property type="entry name" value="Shikimate_DH_AroE"/>
    <property type="match status" value="1"/>
</dbReference>
<dbReference type="AlphaFoldDB" id="A0A1G1L1W0"/>
<proteinExistence type="inferred from homology"/>
<dbReference type="Proteomes" id="UP000178187">
    <property type="component" value="Unassembled WGS sequence"/>
</dbReference>
<dbReference type="Gene3D" id="3.40.50.720">
    <property type="entry name" value="NAD(P)-binding Rossmann-like Domain"/>
    <property type="match status" value="1"/>
</dbReference>
<dbReference type="NCBIfam" id="TIGR00507">
    <property type="entry name" value="aroE"/>
    <property type="match status" value="1"/>
</dbReference>
<comment type="pathway">
    <text evidence="1 8">Metabolic intermediate biosynthesis; chorismate biosynthesis; chorismate from D-erythrose 4-phosphate and phosphoenolpyruvate: step 4/7.</text>
</comment>
<evidence type="ECO:0000256" key="8">
    <source>
        <dbReference type="HAMAP-Rule" id="MF_00222"/>
    </source>
</evidence>
<dbReference type="GO" id="GO:0050661">
    <property type="term" value="F:NADP binding"/>
    <property type="evidence" value="ECO:0007669"/>
    <property type="project" value="InterPro"/>
</dbReference>
<feature type="binding site" evidence="8">
    <location>
        <position position="109"/>
    </location>
    <ligand>
        <name>shikimate</name>
        <dbReference type="ChEBI" id="CHEBI:36208"/>
    </ligand>
</feature>
<dbReference type="InterPro" id="IPR046346">
    <property type="entry name" value="Aminoacid_DH-like_N_sf"/>
</dbReference>
<feature type="binding site" evidence="8">
    <location>
        <position position="230"/>
    </location>
    <ligand>
        <name>NADP(+)</name>
        <dbReference type="ChEBI" id="CHEBI:58349"/>
    </ligand>
</feature>